<dbReference type="RefSeq" id="WP_086645409.1">
    <property type="nucleotide sequence ID" value="NZ_JAMYZV010000005.1"/>
</dbReference>
<keyword evidence="4 6" id="KW-1133">Transmembrane helix</keyword>
<feature type="transmembrane region" description="Helical" evidence="6">
    <location>
        <begin position="342"/>
        <end position="361"/>
    </location>
</feature>
<accession>A0A269XZV2</accession>
<dbReference type="OrthoDB" id="8434951at2"/>
<dbReference type="InterPro" id="IPR005495">
    <property type="entry name" value="LptG/LptF_permease"/>
</dbReference>
<dbReference type="AlphaFoldDB" id="A0A269XZV2"/>
<dbReference type="GO" id="GO:0043190">
    <property type="term" value="C:ATP-binding cassette (ABC) transporter complex"/>
    <property type="evidence" value="ECO:0007669"/>
    <property type="project" value="TreeGrafter"/>
</dbReference>
<evidence type="ECO:0000256" key="1">
    <source>
        <dbReference type="ARBA" id="ARBA00004651"/>
    </source>
</evidence>
<sequence>MSKPSPNPRYVLLRYLSGALLFRVVFCSCVLVSLLEILALLEQTTPILQRHLGILGIFNYACMRLPFLLSGALPLSTLIGALLMLTQMTLASEIAILRAAGLSTLGLYKYLVPATLLIGLAGIVLDDQVTPRSEQALAAWWNRTDPTPEDGHSFWFHEGSSLTHIGHVADGGNILGTVDVYMRDANRMLNKTLHAQTAHYTGAHGWTLYNVEGLDVDLRDQKVDRLEHQADMPWHTTLAPRDFIRLSSGNAPLSTATIIGMLRGQLASDSSPGFLRAGLIERFLRPASLLVLLLIAMPVIYIPPRTGTRSWLPVWCLGAGLLFIVVQGLLRAMGNAGLLPPPVATVPTLIIFTLGALTVLLRNETR</sequence>
<dbReference type="EMBL" id="NCXK01000003">
    <property type="protein sequence ID" value="PAK78812.1"/>
    <property type="molecule type" value="Genomic_DNA"/>
</dbReference>
<evidence type="ECO:0000313" key="7">
    <source>
        <dbReference type="EMBL" id="PAK78812.1"/>
    </source>
</evidence>
<feature type="transmembrane region" description="Helical" evidence="6">
    <location>
        <begin position="20"/>
        <end position="41"/>
    </location>
</feature>
<gene>
    <name evidence="7" type="ORF">B8X00_05120</name>
</gene>
<comment type="caution">
    <text evidence="7">The sequence shown here is derived from an EMBL/GenBank/DDBJ whole genome shotgun (WGS) entry which is preliminary data.</text>
</comment>
<evidence type="ECO:0000313" key="8">
    <source>
        <dbReference type="Proteomes" id="UP000216151"/>
    </source>
</evidence>
<evidence type="ECO:0000256" key="2">
    <source>
        <dbReference type="ARBA" id="ARBA00022475"/>
    </source>
</evidence>
<organism evidence="7 8">
    <name type="scientific">Acetobacter fabarum</name>
    <dbReference type="NCBI Taxonomy" id="483199"/>
    <lineage>
        <taxon>Bacteria</taxon>
        <taxon>Pseudomonadati</taxon>
        <taxon>Pseudomonadota</taxon>
        <taxon>Alphaproteobacteria</taxon>
        <taxon>Acetobacterales</taxon>
        <taxon>Acetobacteraceae</taxon>
        <taxon>Acetobacter</taxon>
    </lineage>
</organism>
<dbReference type="PANTHER" id="PTHR33529:SF2">
    <property type="entry name" value="LIPOPOLYSACCHARIDE EXPORT SYSTEM PERMEASE PROTEIN LPTG"/>
    <property type="match status" value="1"/>
</dbReference>
<dbReference type="Pfam" id="PF03739">
    <property type="entry name" value="LptF_LptG"/>
    <property type="match status" value="1"/>
</dbReference>
<evidence type="ECO:0000256" key="3">
    <source>
        <dbReference type="ARBA" id="ARBA00022692"/>
    </source>
</evidence>
<proteinExistence type="predicted"/>
<reference evidence="7 8" key="1">
    <citation type="submission" date="2017-04" db="EMBL/GenBank/DDBJ databases">
        <title>Kefir bacterial isolates.</title>
        <authorList>
            <person name="Kim Y."/>
            <person name="Blasche S."/>
            <person name="Patil K.R."/>
        </authorList>
    </citation>
    <scope>NUCLEOTIDE SEQUENCE [LARGE SCALE GENOMIC DNA]</scope>
    <source>
        <strain evidence="7 8">KR</strain>
    </source>
</reference>
<keyword evidence="5 6" id="KW-0472">Membrane</keyword>
<dbReference type="GO" id="GO:0015920">
    <property type="term" value="P:lipopolysaccharide transport"/>
    <property type="evidence" value="ECO:0007669"/>
    <property type="project" value="TreeGrafter"/>
</dbReference>
<dbReference type="PANTHER" id="PTHR33529">
    <property type="entry name" value="SLR0882 PROTEIN-RELATED"/>
    <property type="match status" value="1"/>
</dbReference>
<dbReference type="Proteomes" id="UP000216151">
    <property type="component" value="Unassembled WGS sequence"/>
</dbReference>
<keyword evidence="2" id="KW-1003">Cell membrane</keyword>
<name>A0A269XZV2_9PROT</name>
<evidence type="ECO:0000256" key="4">
    <source>
        <dbReference type="ARBA" id="ARBA00022989"/>
    </source>
</evidence>
<feature type="transmembrane region" description="Helical" evidence="6">
    <location>
        <begin position="310"/>
        <end position="330"/>
    </location>
</feature>
<evidence type="ECO:0000256" key="5">
    <source>
        <dbReference type="ARBA" id="ARBA00023136"/>
    </source>
</evidence>
<feature type="transmembrane region" description="Helical" evidence="6">
    <location>
        <begin position="283"/>
        <end position="303"/>
    </location>
</feature>
<protein>
    <submittedName>
        <fullName evidence="7">Transporter</fullName>
    </submittedName>
</protein>
<comment type="subcellular location">
    <subcellularLocation>
        <location evidence="1">Cell membrane</location>
        <topology evidence="1">Multi-pass membrane protein</topology>
    </subcellularLocation>
</comment>
<evidence type="ECO:0000256" key="6">
    <source>
        <dbReference type="SAM" id="Phobius"/>
    </source>
</evidence>
<keyword evidence="3 6" id="KW-0812">Transmembrane</keyword>
<keyword evidence="8" id="KW-1185">Reference proteome</keyword>